<evidence type="ECO:0000313" key="2">
    <source>
        <dbReference type="EMBL" id="KAG9450466.1"/>
    </source>
</evidence>
<dbReference type="Proteomes" id="UP000825729">
    <property type="component" value="Unassembled WGS sequence"/>
</dbReference>
<protein>
    <recommendedName>
        <fullName evidence="4">Secreted protein</fullName>
    </recommendedName>
</protein>
<proteinExistence type="predicted"/>
<accession>A0AAV7ES49</accession>
<feature type="chain" id="PRO_5043406423" description="Secreted protein" evidence="1">
    <location>
        <begin position="18"/>
        <end position="168"/>
    </location>
</feature>
<comment type="caution">
    <text evidence="2">The sequence shown here is derived from an EMBL/GenBank/DDBJ whole genome shotgun (WGS) entry which is preliminary data.</text>
</comment>
<organism evidence="2 3">
    <name type="scientific">Aristolochia fimbriata</name>
    <name type="common">White veined hardy Dutchman's pipe vine</name>
    <dbReference type="NCBI Taxonomy" id="158543"/>
    <lineage>
        <taxon>Eukaryota</taxon>
        <taxon>Viridiplantae</taxon>
        <taxon>Streptophyta</taxon>
        <taxon>Embryophyta</taxon>
        <taxon>Tracheophyta</taxon>
        <taxon>Spermatophyta</taxon>
        <taxon>Magnoliopsida</taxon>
        <taxon>Magnoliidae</taxon>
        <taxon>Piperales</taxon>
        <taxon>Aristolochiaceae</taxon>
        <taxon>Aristolochia</taxon>
    </lineage>
</organism>
<reference evidence="2 3" key="1">
    <citation type="submission" date="2021-07" db="EMBL/GenBank/DDBJ databases">
        <title>The Aristolochia fimbriata genome: insights into angiosperm evolution, floral development and chemical biosynthesis.</title>
        <authorList>
            <person name="Jiao Y."/>
        </authorList>
    </citation>
    <scope>NUCLEOTIDE SEQUENCE [LARGE SCALE GENOMIC DNA]</scope>
    <source>
        <strain evidence="2">IBCAS-2021</strain>
        <tissue evidence="2">Leaf</tissue>
    </source>
</reference>
<sequence length="168" mass="18500">MVARMIAFLLCEHDCVATMRARLCCYYASTIVLLLCEHDCVATMRARLCSYCESMIALLLYEHDCVATVRARLRCYYASTIVLLLCEHDCVAIVLALSSIHDGWALPKWKSSSTLPALQDKVSLLSANIIGATSPSMALTEWGRHHHRHQQLAPSSTSAAGTIIDVSS</sequence>
<name>A0AAV7ES49_ARIFI</name>
<dbReference type="AlphaFoldDB" id="A0AAV7ES49"/>
<keyword evidence="3" id="KW-1185">Reference proteome</keyword>
<keyword evidence="1" id="KW-0732">Signal</keyword>
<gene>
    <name evidence="2" type="ORF">H6P81_010431</name>
</gene>
<feature type="signal peptide" evidence="1">
    <location>
        <begin position="1"/>
        <end position="17"/>
    </location>
</feature>
<dbReference type="EMBL" id="JAINDJ010000004">
    <property type="protein sequence ID" value="KAG9450466.1"/>
    <property type="molecule type" value="Genomic_DNA"/>
</dbReference>
<evidence type="ECO:0008006" key="4">
    <source>
        <dbReference type="Google" id="ProtNLM"/>
    </source>
</evidence>
<evidence type="ECO:0000256" key="1">
    <source>
        <dbReference type="SAM" id="SignalP"/>
    </source>
</evidence>
<evidence type="ECO:0000313" key="3">
    <source>
        <dbReference type="Proteomes" id="UP000825729"/>
    </source>
</evidence>